<evidence type="ECO:0000256" key="3">
    <source>
        <dbReference type="ARBA" id="ARBA00022512"/>
    </source>
</evidence>
<keyword evidence="4" id="KW-0964">Secreted</keyword>
<dbReference type="Gene3D" id="2.60.40.1280">
    <property type="match status" value="1"/>
</dbReference>
<dbReference type="InterPro" id="IPR041171">
    <property type="entry name" value="SDR_Ig"/>
</dbReference>
<protein>
    <recommendedName>
        <fullName evidence="9">Gram-positive cocci surface proteins LPxTG domain-containing protein</fullName>
    </recommendedName>
</protein>
<dbReference type="Pfam" id="PF17802">
    <property type="entry name" value="SpaA"/>
    <property type="match status" value="10"/>
</dbReference>
<dbReference type="Gene3D" id="2.60.40.10">
    <property type="entry name" value="Immunoglobulins"/>
    <property type="match status" value="10"/>
</dbReference>
<evidence type="ECO:0000256" key="1">
    <source>
        <dbReference type="ARBA" id="ARBA00004168"/>
    </source>
</evidence>
<organism evidence="10 11">
    <name type="scientific">Latilactobacillus fuchuensis DSM 14340 = JCM 11249</name>
    <dbReference type="NCBI Taxonomy" id="1423747"/>
    <lineage>
        <taxon>Bacteria</taxon>
        <taxon>Bacillati</taxon>
        <taxon>Bacillota</taxon>
        <taxon>Bacilli</taxon>
        <taxon>Lactobacillales</taxon>
        <taxon>Lactobacillaceae</taxon>
        <taxon>Latilactobacillus</taxon>
    </lineage>
</organism>
<dbReference type="GO" id="GO:0007155">
    <property type="term" value="P:cell adhesion"/>
    <property type="evidence" value="ECO:0007669"/>
    <property type="project" value="InterPro"/>
</dbReference>
<gene>
    <name evidence="10" type="ORF">FC69_GL001621</name>
</gene>
<evidence type="ECO:0000256" key="6">
    <source>
        <dbReference type="ARBA" id="ARBA00023088"/>
    </source>
</evidence>
<keyword evidence="8" id="KW-0812">Transmembrane</keyword>
<name>A0A0R1RQK1_9LACO</name>
<dbReference type="InterPro" id="IPR008456">
    <property type="entry name" value="Collagen-bd_dom"/>
</dbReference>
<comment type="similarity">
    <text evidence="2">Belongs to the serine-aspartate repeat-containing protein (SDr) family.</text>
</comment>
<dbReference type="Pfam" id="PF05737">
    <property type="entry name" value="Collagen_bind"/>
    <property type="match status" value="5"/>
</dbReference>
<feature type="transmembrane region" description="Helical" evidence="8">
    <location>
        <begin position="2094"/>
        <end position="2112"/>
    </location>
</feature>
<evidence type="ECO:0000256" key="7">
    <source>
        <dbReference type="SAM" id="MobiDB-lite"/>
    </source>
</evidence>
<evidence type="ECO:0000313" key="10">
    <source>
        <dbReference type="EMBL" id="KRL59533.1"/>
    </source>
</evidence>
<dbReference type="STRING" id="1423747.FC69_GL001621"/>
<sequence>MEKKKGWSRSIFILMALIIIVQYLATPAIVVAETIAQRTDYVQLKKLQVKQSTTQTVDAQLETQVNNQTDTEQTEAIQIDDAHILDVKQAQTLAGVSYTIKDNQIELRIAPQTQGTLDLNLKLDPTILKSQTTLVAHLNQQQVTAELTDNQVSSSSTSSTTSQSESVKTDSQSESTVTTSSSSSVKAVVKTKQEKATAQDIRDLLTQAGIDPATIIESATVTYLDKNGDPYPDQTDVPIDAQVHVNYTWSIPEEVLQKMQAGDYFDFKLPDGVEIKAGSGKLGEYGTYTVNADGTVHFEFNDKVDTDHDIHGTFDYDAKFDKTIGTGDIVITTPTEEHFPGQPVHVRPDYDQAIDKAGHFDKTPNPNQVIWEVNINRPLTTMTDATVTDPMPNGTKFESVAIYPIKVDAQGNVIKPIDKTHPLKEGTDYRVDAQGKVTLIGQYAETNQAFQVVYTSKIDDDVKPTNGGDVTFKNTAVLDDGVTESDASASVTAEYKKALTKSGPTSTGENQEYKWEVDYNFNEVLHHKGAYIEDTMGDGLTLNQDSIVLHKVTFDNDGKPVEGAALVEGVDYKLIPDPKNPNKFKIEFLKDIDYAVKIDYTTKVDGYVDDPTKISNKVTNDTGEDAHSEGTANQEGIVKNIDGSVDYTNREIPWKIDINNAGYMMENWHLTDTLSKGQTFLADSFQIMDKTTKQVVPANQYTLVATADGFTVAFKEPLKSGTDHQYQLTYKSHFETGSIDDGTGHEGDVTFNNGASMDWQDANGGKHHIETDENFDPKPAFKYNGQKSGDYNATSKKITWTVAVNYNQQELKNATIVDPISVKQNYVDGSAHLYEATINKDGSYTLGSEVQNAKITEPTKSKSEVKVNLPEGSHKAYVLVFETSLAGELIDSEQYKNTANFTNDGTSHDLSASVEAQHSGSIIEKTGEQDPDDSSYVKWDLTVNSSGSTLDNVHVKDTPSTNTYVSKEDVVVYGTKVDKDGKIEKDPSRILKEGQDYTLSITTDSTTGQQTIKVDFLNQIKTPYIIEYRGLITSDKANDTVSNHASIVAENNKVIKQETETDTSVIVSGGSAEGSKGSVTLVKQGLEGQKLAGAHLQLWTIGKDGQKDKLVREGDTNAAGQLKLGNLRVQDYLLVETKAPAGYTISDELLKGKKNTIQKDTETNTFGIQKITNQPTKVTVHKKGELVNNAGQTVQSALAGAEFEVRDAKNKVVKGYERLVTDKNGQLTIENLKPGRYQLVETKAPAGYVLDATPIRFVVRQKDNGQIPNVDLGDKINYKGAAQLIKKSETGQVLAGAEFKVVDAKGQTVQAGLKSNQQGQVTVENLAPGNYQFVETKAPTGYLLNTKPVSFTIEAKYQGKQTVMANDNFVNYRGSAELVKENKTGQKLAGAEFKVVDAQGKTVQTGLTSNAKGIVKVTDLTPGDYQFIETKAPTGYLLNTDPVDFTIKNQANGKPSVVQVAKAFINYKGAFQIVKIDTSFHTLKGAEFTLYDSQKKPLNKKVISDNLGVVKFTDLAPGTYYYQETKAPKLDGQHDYVVNDSLIKVVIPDKFAGDPQVFKLGYFQNFKGKAAITKIVKDGQVAGAEFELYRIIDGEETLVKKIVVPENGVLNIDNLPVGNYKVIETKAAPGCLINAQPVYFVVTKNDDQNQVIDNLNFPNYQSVIEGQKTNEHKAGLAGAVYQVFKAGQNNQPTGAALEVYDVNGQKTTEIKTNKIGKFVFKGLEVGRYVMVETKAPTGYILDTTPRAFAIKAQIGRPEIVNLGAFVNYQGSAQLIKTDVAGQKLAGAHFKVIDASGQTVKGLADIVSDNQGVVKAADLIPGTYSFIETKAPEGYLLNQTPVKFEIKATTAGKPVIVTASSKFINYQGAAKLIKTNVAGQKLAGAHFKVINAKGQTVKGLSDVISNQQGIAKAPNLAPGTYSFVETKAPAGYILNQTPVKFEIKRNDSGKPAVVIASVHFVNYQGSAKLVKTDAEGQKLAGADFKVVDVKGQTVDGLADIISDQQGLVTAMHLAPGQYSFIETKSPTGYVLKTTPIKFEIQASAKGEPTMVNVGRFANRRVTPKVKPKKPGKPNKPNQSHQTEFLPQTGEDFMKATVWIGIGLIIIGGVVYYNRRKKRD</sequence>
<feature type="region of interest" description="Disordered" evidence="7">
    <location>
        <begin position="147"/>
        <end position="188"/>
    </location>
</feature>
<keyword evidence="8" id="KW-0472">Membrane</keyword>
<dbReference type="Gene3D" id="2.60.40.740">
    <property type="match status" value="5"/>
</dbReference>
<dbReference type="PROSITE" id="PS50847">
    <property type="entry name" value="GRAM_POS_ANCHORING"/>
    <property type="match status" value="1"/>
</dbReference>
<dbReference type="InterPro" id="IPR041033">
    <property type="entry name" value="SpaA_PFL_dom_1"/>
</dbReference>
<reference evidence="10 11" key="1">
    <citation type="journal article" date="2015" name="Genome Announc.">
        <title>Expanding the biotechnology potential of lactobacilli through comparative genomics of 213 strains and associated genera.</title>
        <authorList>
            <person name="Sun Z."/>
            <person name="Harris H.M."/>
            <person name="McCann A."/>
            <person name="Guo C."/>
            <person name="Argimon S."/>
            <person name="Zhang W."/>
            <person name="Yang X."/>
            <person name="Jeffery I.B."/>
            <person name="Cooney J.C."/>
            <person name="Kagawa T.F."/>
            <person name="Liu W."/>
            <person name="Song Y."/>
            <person name="Salvetti E."/>
            <person name="Wrobel A."/>
            <person name="Rasinkangas P."/>
            <person name="Parkhill J."/>
            <person name="Rea M.C."/>
            <person name="O'Sullivan O."/>
            <person name="Ritari J."/>
            <person name="Douillard F.P."/>
            <person name="Paul Ross R."/>
            <person name="Yang R."/>
            <person name="Briner A.E."/>
            <person name="Felis G.E."/>
            <person name="de Vos W.M."/>
            <person name="Barrangou R."/>
            <person name="Klaenhammer T.R."/>
            <person name="Caufield P.W."/>
            <person name="Cui Y."/>
            <person name="Zhang H."/>
            <person name="O'Toole P.W."/>
        </authorList>
    </citation>
    <scope>NUCLEOTIDE SEQUENCE [LARGE SCALE GENOMIC DNA]</scope>
    <source>
        <strain evidence="10 11">DSM 14340</strain>
    </source>
</reference>
<evidence type="ECO:0000256" key="4">
    <source>
        <dbReference type="ARBA" id="ARBA00022525"/>
    </source>
</evidence>
<evidence type="ECO:0000256" key="2">
    <source>
        <dbReference type="ARBA" id="ARBA00007257"/>
    </source>
</evidence>
<accession>A0A0R1RQK1</accession>
<dbReference type="PANTHER" id="PTHR36108:SF13">
    <property type="entry name" value="COLOSSIN-B-RELATED"/>
    <property type="match status" value="1"/>
</dbReference>
<keyword evidence="8" id="KW-1133">Transmembrane helix</keyword>
<dbReference type="InterPro" id="IPR011252">
    <property type="entry name" value="Fibrogen-bd_dom1"/>
</dbReference>
<comment type="subcellular location">
    <subcellularLocation>
        <location evidence="1">Secreted</location>
        <location evidence="1">Cell wall</location>
        <topology evidence="1">Peptidoglycan-anchor</topology>
    </subcellularLocation>
</comment>
<feature type="compositionally biased region" description="Low complexity" evidence="7">
    <location>
        <begin position="153"/>
        <end position="188"/>
    </location>
</feature>
<keyword evidence="6" id="KW-0572">Peptidoglycan-anchor</keyword>
<dbReference type="PATRIC" id="fig|1423747.3.peg.1649"/>
<proteinExistence type="inferred from homology"/>
<dbReference type="InterPro" id="IPR013783">
    <property type="entry name" value="Ig-like_fold"/>
</dbReference>
<dbReference type="RefSeq" id="WP_056950489.1">
    <property type="nucleotide sequence ID" value="NZ_AZEX01000045.1"/>
</dbReference>
<evidence type="ECO:0000256" key="8">
    <source>
        <dbReference type="SAM" id="Phobius"/>
    </source>
</evidence>
<dbReference type="NCBIfam" id="TIGR01167">
    <property type="entry name" value="LPXTG_anchor"/>
    <property type="match status" value="1"/>
</dbReference>
<evidence type="ECO:0000313" key="11">
    <source>
        <dbReference type="Proteomes" id="UP000051264"/>
    </source>
</evidence>
<dbReference type="SUPFAM" id="SSF49401">
    <property type="entry name" value="Bacterial adhesins"/>
    <property type="match status" value="6"/>
</dbReference>
<comment type="caution">
    <text evidence="10">The sequence shown here is derived from an EMBL/GenBank/DDBJ whole genome shotgun (WGS) entry which is preliminary data.</text>
</comment>
<dbReference type="GO" id="GO:0005518">
    <property type="term" value="F:collagen binding"/>
    <property type="evidence" value="ECO:0007669"/>
    <property type="project" value="InterPro"/>
</dbReference>
<dbReference type="InterPro" id="IPR019931">
    <property type="entry name" value="LPXTG_anchor"/>
</dbReference>
<feature type="domain" description="Gram-positive cocci surface proteins LPxTG" evidence="9">
    <location>
        <begin position="2084"/>
        <end position="2118"/>
    </location>
</feature>
<dbReference type="Pfam" id="PF17961">
    <property type="entry name" value="Big_8"/>
    <property type="match status" value="1"/>
</dbReference>
<dbReference type="InterPro" id="IPR008966">
    <property type="entry name" value="Adhesion_dom_sf"/>
</dbReference>
<keyword evidence="3" id="KW-0134">Cell wall</keyword>
<dbReference type="eggNOG" id="COG4932">
    <property type="taxonomic scope" value="Bacteria"/>
</dbReference>
<dbReference type="PANTHER" id="PTHR36108">
    <property type="entry name" value="COLOSSIN-B-RELATED"/>
    <property type="match status" value="1"/>
</dbReference>
<feature type="compositionally biased region" description="Basic residues" evidence="7">
    <location>
        <begin position="2062"/>
        <end position="2071"/>
    </location>
</feature>
<keyword evidence="5" id="KW-0732">Signal</keyword>
<dbReference type="SUPFAM" id="SSF49478">
    <property type="entry name" value="Cna protein B-type domain"/>
    <property type="match status" value="7"/>
</dbReference>
<feature type="region of interest" description="Disordered" evidence="7">
    <location>
        <begin position="2062"/>
        <end position="2084"/>
    </location>
</feature>
<dbReference type="Proteomes" id="UP000051264">
    <property type="component" value="Unassembled WGS sequence"/>
</dbReference>
<evidence type="ECO:0000259" key="9">
    <source>
        <dbReference type="PROSITE" id="PS50847"/>
    </source>
</evidence>
<dbReference type="EMBL" id="AZEX01000045">
    <property type="protein sequence ID" value="KRL59533.1"/>
    <property type="molecule type" value="Genomic_DNA"/>
</dbReference>
<evidence type="ECO:0000256" key="5">
    <source>
        <dbReference type="ARBA" id="ARBA00022729"/>
    </source>
</evidence>
<dbReference type="OrthoDB" id="1744455at2"/>